<dbReference type="Pfam" id="PF02113">
    <property type="entry name" value="Peptidase_S13"/>
    <property type="match status" value="1"/>
</dbReference>
<dbReference type="Gene3D" id="3.40.710.10">
    <property type="entry name" value="DD-peptidase/beta-lactamase superfamily"/>
    <property type="match status" value="2"/>
</dbReference>
<reference evidence="3" key="2">
    <citation type="submission" date="2020-09" db="EMBL/GenBank/DDBJ databases">
        <authorList>
            <person name="Sun Q."/>
            <person name="Kim S."/>
        </authorList>
    </citation>
    <scope>NUCLEOTIDE SEQUENCE</scope>
    <source>
        <strain evidence="3">KCTC 12719</strain>
    </source>
</reference>
<dbReference type="GO" id="GO:0006508">
    <property type="term" value="P:proteolysis"/>
    <property type="evidence" value="ECO:0007669"/>
    <property type="project" value="InterPro"/>
</dbReference>
<dbReference type="SUPFAM" id="SSF56601">
    <property type="entry name" value="beta-lactamase/transpeptidase-like"/>
    <property type="match status" value="1"/>
</dbReference>
<dbReference type="Proteomes" id="UP000610456">
    <property type="component" value="Unassembled WGS sequence"/>
</dbReference>
<evidence type="ECO:0000256" key="1">
    <source>
        <dbReference type="ARBA" id="ARBA00006096"/>
    </source>
</evidence>
<dbReference type="PANTHER" id="PTHR30023">
    <property type="entry name" value="D-ALANYL-D-ALANINE CARBOXYPEPTIDASE"/>
    <property type="match status" value="1"/>
</dbReference>
<gene>
    <name evidence="3" type="primary">dacB</name>
    <name evidence="3" type="ORF">GCM10007103_23440</name>
</gene>
<protein>
    <submittedName>
        <fullName evidence="3">Peptidase M15</fullName>
    </submittedName>
</protein>
<organism evidence="3 4">
    <name type="scientific">Salinimicrobium marinum</name>
    <dbReference type="NCBI Taxonomy" id="680283"/>
    <lineage>
        <taxon>Bacteria</taxon>
        <taxon>Pseudomonadati</taxon>
        <taxon>Bacteroidota</taxon>
        <taxon>Flavobacteriia</taxon>
        <taxon>Flavobacteriales</taxon>
        <taxon>Flavobacteriaceae</taxon>
        <taxon>Salinimicrobium</taxon>
    </lineage>
</organism>
<reference evidence="3" key="1">
    <citation type="journal article" date="2014" name="Int. J. Syst. Evol. Microbiol.">
        <title>Complete genome sequence of Corynebacterium casei LMG S-19264T (=DSM 44701T), isolated from a smear-ripened cheese.</title>
        <authorList>
            <consortium name="US DOE Joint Genome Institute (JGI-PGF)"/>
            <person name="Walter F."/>
            <person name="Albersmeier A."/>
            <person name="Kalinowski J."/>
            <person name="Ruckert C."/>
        </authorList>
    </citation>
    <scope>NUCLEOTIDE SEQUENCE</scope>
    <source>
        <strain evidence="3">KCTC 12719</strain>
    </source>
</reference>
<proteinExistence type="inferred from homology"/>
<dbReference type="GO" id="GO:0000270">
    <property type="term" value="P:peptidoglycan metabolic process"/>
    <property type="evidence" value="ECO:0007669"/>
    <property type="project" value="TreeGrafter"/>
</dbReference>
<dbReference type="InterPro" id="IPR000667">
    <property type="entry name" value="Peptidase_S13"/>
</dbReference>
<name>A0A918SIV7_9FLAO</name>
<sequence>MVYDPASQEVLYEHNSEKYFTPASNTKLLTFYTGLKILGDSVPGLQYAVQNDSLIFRGTGDPSFLHEEFPYSQVFQFLKDREEKLFFAAPDFTEDHFGPGWAWGDYNWYYSVERGAFPMYGNYVNFTFTPEDSVPLVYPGYFQEKIEFAKDLKTKRSGATRNLSENIFVLKHNPGNPQREQSVPFKYSSEIIVALLNDTLPKNVQLIEEIPSSFKDFKTLYSIPADSLYRRMLQVSDNFIAEQILLLSANEISDTLKSSIAIDHIKSEYFQDLPDEIQWVDGSGLSRYNLFTPRSVVKILEKIQQEVPQPRLFSLMAAGGESGTIKNLYKGEEEPYIYAKTGTLNNNHSLSGFLKTQSGRVLIFSFMNSNYTVPTSMIKEEMEHILKEIYLKY</sequence>
<accession>A0A918SIV7</accession>
<comment type="caution">
    <text evidence="3">The sequence shown here is derived from an EMBL/GenBank/DDBJ whole genome shotgun (WGS) entry which is preliminary data.</text>
</comment>
<dbReference type="PRINTS" id="PR00922">
    <property type="entry name" value="DADACBPTASE3"/>
</dbReference>
<dbReference type="AlphaFoldDB" id="A0A918SIV7"/>
<evidence type="ECO:0000313" key="4">
    <source>
        <dbReference type="Proteomes" id="UP000610456"/>
    </source>
</evidence>
<evidence type="ECO:0000313" key="3">
    <source>
        <dbReference type="EMBL" id="GHA41320.1"/>
    </source>
</evidence>
<comment type="similarity">
    <text evidence="1">Belongs to the peptidase S13 family.</text>
</comment>
<dbReference type="PANTHER" id="PTHR30023:SF0">
    <property type="entry name" value="PENICILLIN-SENSITIVE CARBOXYPEPTIDASE A"/>
    <property type="match status" value="1"/>
</dbReference>
<keyword evidence="2" id="KW-0378">Hydrolase</keyword>
<dbReference type="EMBL" id="BMXB01000009">
    <property type="protein sequence ID" value="GHA41320.1"/>
    <property type="molecule type" value="Genomic_DNA"/>
</dbReference>
<dbReference type="GO" id="GO:0004185">
    <property type="term" value="F:serine-type carboxypeptidase activity"/>
    <property type="evidence" value="ECO:0007669"/>
    <property type="project" value="InterPro"/>
</dbReference>
<keyword evidence="4" id="KW-1185">Reference proteome</keyword>
<dbReference type="InterPro" id="IPR012338">
    <property type="entry name" value="Beta-lactam/transpept-like"/>
</dbReference>
<evidence type="ECO:0000256" key="2">
    <source>
        <dbReference type="ARBA" id="ARBA00022801"/>
    </source>
</evidence>